<gene>
    <name evidence="2" type="ORF">DARMORV10_C06P10300.1</name>
</gene>
<evidence type="ECO:0000313" key="2">
    <source>
        <dbReference type="EMBL" id="CAF2056105.1"/>
    </source>
</evidence>
<sequence length="56" mass="6286">MAQTEEGAVNGGKAGKTYRGMNEWKGMNKRLRRRRITSFIGDTVHGRRSFIGDTDA</sequence>
<proteinExistence type="predicted"/>
<evidence type="ECO:0000256" key="1">
    <source>
        <dbReference type="SAM" id="MobiDB-lite"/>
    </source>
</evidence>
<protein>
    <submittedName>
        <fullName evidence="2">(rape) hypothetical protein</fullName>
    </submittedName>
</protein>
<dbReference type="EMBL" id="HG994370">
    <property type="protein sequence ID" value="CAF2056105.1"/>
    <property type="molecule type" value="Genomic_DNA"/>
</dbReference>
<feature type="region of interest" description="Disordered" evidence="1">
    <location>
        <begin position="1"/>
        <end position="21"/>
    </location>
</feature>
<reference evidence="2" key="1">
    <citation type="submission" date="2021-01" db="EMBL/GenBank/DDBJ databases">
        <authorList>
            <consortium name="Genoscope - CEA"/>
            <person name="William W."/>
        </authorList>
    </citation>
    <scope>NUCLEOTIDE SEQUENCE</scope>
</reference>
<organism evidence="2">
    <name type="scientific">Brassica napus</name>
    <name type="common">Rape</name>
    <dbReference type="NCBI Taxonomy" id="3708"/>
    <lineage>
        <taxon>Eukaryota</taxon>
        <taxon>Viridiplantae</taxon>
        <taxon>Streptophyta</taxon>
        <taxon>Embryophyta</taxon>
        <taxon>Tracheophyta</taxon>
        <taxon>Spermatophyta</taxon>
        <taxon>Magnoliopsida</taxon>
        <taxon>eudicotyledons</taxon>
        <taxon>Gunneridae</taxon>
        <taxon>Pentapetalae</taxon>
        <taxon>rosids</taxon>
        <taxon>malvids</taxon>
        <taxon>Brassicales</taxon>
        <taxon>Brassicaceae</taxon>
        <taxon>Brassiceae</taxon>
        <taxon>Brassica</taxon>
    </lineage>
</organism>
<accession>A0A816Q6V2</accession>
<dbReference type="Proteomes" id="UP001295469">
    <property type="component" value="Chromosome C06"/>
</dbReference>
<name>A0A816Q6V2_BRANA</name>
<dbReference type="AlphaFoldDB" id="A0A816Q6V2"/>